<dbReference type="AlphaFoldDB" id="A0AAX6EFG0"/>
<accession>A0AAX6EFG0</accession>
<protein>
    <submittedName>
        <fullName evidence="3">Uncharacterized protein</fullName>
    </submittedName>
</protein>
<reference evidence="3" key="2">
    <citation type="submission" date="2023-04" db="EMBL/GenBank/DDBJ databases">
        <authorList>
            <person name="Bruccoleri R.E."/>
            <person name="Oakeley E.J."/>
            <person name="Faust A.-M."/>
            <person name="Dessus-Babus S."/>
            <person name="Altorfer M."/>
            <person name="Burckhardt D."/>
            <person name="Oertli M."/>
            <person name="Naumann U."/>
            <person name="Petersen F."/>
            <person name="Wong J."/>
        </authorList>
    </citation>
    <scope>NUCLEOTIDE SEQUENCE</scope>
    <source>
        <strain evidence="3">GSM-AAB239-AS_SAM_17_03QT</strain>
        <tissue evidence="3">Leaf</tissue>
    </source>
</reference>
<evidence type="ECO:0000313" key="3">
    <source>
        <dbReference type="EMBL" id="KAJ6802693.1"/>
    </source>
</evidence>
<feature type="region of interest" description="Disordered" evidence="2">
    <location>
        <begin position="207"/>
        <end position="240"/>
    </location>
</feature>
<dbReference type="InterPro" id="IPR039322">
    <property type="entry name" value="MOM1"/>
</dbReference>
<evidence type="ECO:0000256" key="2">
    <source>
        <dbReference type="SAM" id="MobiDB-lite"/>
    </source>
</evidence>
<feature type="coiled-coil region" evidence="1">
    <location>
        <begin position="484"/>
        <end position="511"/>
    </location>
</feature>
<keyword evidence="4" id="KW-1185">Reference proteome</keyword>
<evidence type="ECO:0000313" key="4">
    <source>
        <dbReference type="Proteomes" id="UP001140949"/>
    </source>
</evidence>
<feature type="region of interest" description="Disordered" evidence="2">
    <location>
        <begin position="150"/>
        <end position="172"/>
    </location>
</feature>
<dbReference type="EMBL" id="JANAVB010037020">
    <property type="protein sequence ID" value="KAJ6802693.1"/>
    <property type="molecule type" value="Genomic_DNA"/>
</dbReference>
<feature type="compositionally biased region" description="Polar residues" evidence="2">
    <location>
        <begin position="1075"/>
        <end position="1089"/>
    </location>
</feature>
<keyword evidence="1" id="KW-0175">Coiled coil</keyword>
<sequence>MDVTHSLKRNIITGDVKDITSSCPSSDAAEDSSCLKMSSNEIPAKELRESSPCEDDPLGLDTRTQPSSLGKRHCPSQDGKKQPSPFRSFDRNENCRYLSFSGIEKFMKRSNPLVKRKRLTARAYRRLLKPKISDLGRIYLEERDCQGDGVETNCSSRGDLGTELTESTPKADDATYTGSGLFSDLSPFSRLLRISCSTSILENVVESEDLEKSSCKPETDDTKDLLPEVSSSSSLSHHHDIGQGEIKQSYLYILGEDVTVDLRHEENLNSVSSGHQKMVEECQFSVAREEGRSQTALSEYNVTEQGEVGGRQPCLPINDIAKDHHMNKSLNTLLFEDELEEGEIRERYEDQIHSEKPSLAGHYEDELEEGEIRECHEDQIRSEKPSLAGHIPAPLLEAQITGQAVAKDHMKNRSSNTLPSEVEEPEDGAIRLCNEGQLCSEHLALAGQKWAPPFSTHVKVHDDHKSVNDELLKRRIDWIDEICRSRLNKLLLQQKEEVRNFKKQMDKEKRKLRCHDLDLDLIDFARSDREVRLDERKNLHKLFTKILHQFDEHTKRQRRKLIVMQVDARNKEKQLKYKWLEEAKASKLVKYFHDIPLATTGFRLEKFKFQEHIEVYDSRNTKMSSGPSSDLEKALELIEQSGVFVDVPADVQNERLESMPTDIKTLACLSVCINKVKSVKPHILSPDTSAIDQLGLECDKILETGPLFQSNNMCVAANDPHGVNVNSTIEMDSVSVSSEAKEVIRNEGMKYIPTEEEIETPACESKIVKFSAEPVESNRIAPDITETFLHGGASDKPLEMETPASCCSIISISDAEINRVGFISGSTIDTDQPRQSETDSTCLKSPLLSKADLPSSAHVLEHIAWNCSSPVKKKLRLQSECQKELEKVRMEHDANVQVAKTAYDQSKELKRNDDIIYKSPTLDDQFVDKFCKYKDRATTGSQGVRSSFIQQSSQLPQLELAQRPGLASPPEKPSAVYPSPSSAQLQTSHLSLALIPSPLPVSTPAVFGTSSAKPCIRRVLEPAVNNQFVREPRAPAPHLRPFQPCMPKRSVLRLGGETKQQQSYVDISRSLPCEGQSSKPVCRGSSSPWSAAEGPQDRTIIPNSSTLVDKGPELERWITSYLARNSAVSK</sequence>
<dbReference type="Proteomes" id="UP001140949">
    <property type="component" value="Unassembled WGS sequence"/>
</dbReference>
<dbReference type="PANTHER" id="PTHR35116">
    <property type="entry name" value="HELICASE PROTEIN MOM1"/>
    <property type="match status" value="1"/>
</dbReference>
<dbReference type="Gene3D" id="6.10.250.1310">
    <property type="match status" value="1"/>
</dbReference>
<organism evidence="3 4">
    <name type="scientific">Iris pallida</name>
    <name type="common">Sweet iris</name>
    <dbReference type="NCBI Taxonomy" id="29817"/>
    <lineage>
        <taxon>Eukaryota</taxon>
        <taxon>Viridiplantae</taxon>
        <taxon>Streptophyta</taxon>
        <taxon>Embryophyta</taxon>
        <taxon>Tracheophyta</taxon>
        <taxon>Spermatophyta</taxon>
        <taxon>Magnoliopsida</taxon>
        <taxon>Liliopsida</taxon>
        <taxon>Asparagales</taxon>
        <taxon>Iridaceae</taxon>
        <taxon>Iridoideae</taxon>
        <taxon>Irideae</taxon>
        <taxon>Iris</taxon>
    </lineage>
</organism>
<dbReference type="PANTHER" id="PTHR35116:SF2">
    <property type="entry name" value="ATP-DEPENDENT HELICASE FAMILY PROTEIN-RELATED"/>
    <property type="match status" value="1"/>
</dbReference>
<feature type="region of interest" description="Disordered" evidence="2">
    <location>
        <begin position="962"/>
        <end position="982"/>
    </location>
</feature>
<evidence type="ECO:0000256" key="1">
    <source>
        <dbReference type="SAM" id="Coils"/>
    </source>
</evidence>
<proteinExistence type="predicted"/>
<name>A0AAX6EFG0_IRIPA</name>
<feature type="region of interest" description="Disordered" evidence="2">
    <location>
        <begin position="1072"/>
        <end position="1106"/>
    </location>
</feature>
<comment type="caution">
    <text evidence="3">The sequence shown here is derived from an EMBL/GenBank/DDBJ whole genome shotgun (WGS) entry which is preliminary data.</text>
</comment>
<gene>
    <name evidence="3" type="ORF">M6B38_191085</name>
</gene>
<feature type="compositionally biased region" description="Basic and acidic residues" evidence="2">
    <location>
        <begin position="210"/>
        <end position="226"/>
    </location>
</feature>
<reference evidence="3" key="1">
    <citation type="journal article" date="2023" name="GigaByte">
        <title>Genome assembly of the bearded iris, Iris pallida Lam.</title>
        <authorList>
            <person name="Bruccoleri R.E."/>
            <person name="Oakeley E.J."/>
            <person name="Faust A.M.E."/>
            <person name="Altorfer M."/>
            <person name="Dessus-Babus S."/>
            <person name="Burckhardt D."/>
            <person name="Oertli M."/>
            <person name="Naumann U."/>
            <person name="Petersen F."/>
            <person name="Wong J."/>
        </authorList>
    </citation>
    <scope>NUCLEOTIDE SEQUENCE</scope>
    <source>
        <strain evidence="3">GSM-AAB239-AS_SAM_17_03QT</strain>
    </source>
</reference>
<feature type="region of interest" description="Disordered" evidence="2">
    <location>
        <begin position="45"/>
        <end position="90"/>
    </location>
</feature>
<dbReference type="GO" id="GO:0031507">
    <property type="term" value="P:heterochromatin formation"/>
    <property type="evidence" value="ECO:0007669"/>
    <property type="project" value="InterPro"/>
</dbReference>